<dbReference type="PATRIC" id="fig|1184387.3.peg.798"/>
<dbReference type="GO" id="GO:0008289">
    <property type="term" value="F:lipid binding"/>
    <property type="evidence" value="ECO:0007669"/>
    <property type="project" value="UniProtKB-KW"/>
</dbReference>
<dbReference type="InterPro" id="IPR003797">
    <property type="entry name" value="DegV"/>
</dbReference>
<dbReference type="InterPro" id="IPR043168">
    <property type="entry name" value="DegV_C"/>
</dbReference>
<dbReference type="Gene3D" id="3.30.1180.10">
    <property type="match status" value="1"/>
</dbReference>
<evidence type="ECO:0000256" key="1">
    <source>
        <dbReference type="ARBA" id="ARBA00023121"/>
    </source>
</evidence>
<name>A0A101HQY9_9BACT</name>
<dbReference type="SUPFAM" id="SSF82549">
    <property type="entry name" value="DAK1/DegV-like"/>
    <property type="match status" value="1"/>
</dbReference>
<dbReference type="PANTHER" id="PTHR33434">
    <property type="entry name" value="DEGV DOMAIN-CONTAINING PROTEIN DR_1986-RELATED"/>
    <property type="match status" value="1"/>
</dbReference>
<evidence type="ECO:0000313" key="2">
    <source>
        <dbReference type="EMBL" id="KUK81456.1"/>
    </source>
</evidence>
<dbReference type="PANTHER" id="PTHR33434:SF2">
    <property type="entry name" value="FATTY ACID-BINDING PROTEIN TM_1468"/>
    <property type="match status" value="1"/>
</dbReference>
<dbReference type="Proteomes" id="UP000054092">
    <property type="component" value="Unassembled WGS sequence"/>
</dbReference>
<dbReference type="NCBIfam" id="TIGR00762">
    <property type="entry name" value="DegV"/>
    <property type="match status" value="1"/>
</dbReference>
<dbReference type="Gene3D" id="3.40.50.10170">
    <property type="match status" value="1"/>
</dbReference>
<comment type="caution">
    <text evidence="2">The sequence shown here is derived from an EMBL/GenBank/DDBJ whole genome shotgun (WGS) entry which is preliminary data.</text>
</comment>
<dbReference type="Pfam" id="PF02645">
    <property type="entry name" value="DegV"/>
    <property type="match status" value="1"/>
</dbReference>
<keyword evidence="1" id="KW-0446">Lipid-binding</keyword>
<proteinExistence type="predicted"/>
<sequence>MKIGLVTDNTCNLSDEDIKALDVRIVSLYINRSGKYTKATDLNLEEYYEELGSAAELPSTSQPSPQDFIVAFEDALKTYDALIVPVLSGKLSGTSVSANIAARDFDQPIHVIDSQLVADGPGMLVKNLGDMIKNGASIQELVEYASYFHKKTRTFFSTDDLSYLQKGGRIGKAKALVGNLLKMKPVIKLDEGELKPVENVRGNKKLLETLVNHILAEISPEIVARIRVLTIWRKEDAAALEEMFRSRVPDAEIETRTIEPIIGTHLGPQGVGAICEMK</sequence>
<organism evidence="2 3">
    <name type="scientific">Mesotoga prima</name>
    <dbReference type="NCBI Taxonomy" id="1184387"/>
    <lineage>
        <taxon>Bacteria</taxon>
        <taxon>Thermotogati</taxon>
        <taxon>Thermotogota</taxon>
        <taxon>Thermotogae</taxon>
        <taxon>Kosmotogales</taxon>
        <taxon>Kosmotogaceae</taxon>
        <taxon>Mesotoga</taxon>
    </lineage>
</organism>
<dbReference type="PROSITE" id="PS51482">
    <property type="entry name" value="DEGV"/>
    <property type="match status" value="1"/>
</dbReference>
<dbReference type="EMBL" id="LGGP01000056">
    <property type="protein sequence ID" value="KUK81456.1"/>
    <property type="molecule type" value="Genomic_DNA"/>
</dbReference>
<reference evidence="3" key="1">
    <citation type="journal article" date="2015" name="MBio">
        <title>Genome-Resolved Metagenomic Analysis Reveals Roles for Candidate Phyla and Other Microbial Community Members in Biogeochemical Transformations in Oil Reservoirs.</title>
        <authorList>
            <person name="Hu P."/>
            <person name="Tom L."/>
            <person name="Singh A."/>
            <person name="Thomas B.C."/>
            <person name="Baker B.J."/>
            <person name="Piceno Y.M."/>
            <person name="Andersen G.L."/>
            <person name="Banfield J.F."/>
        </authorList>
    </citation>
    <scope>NUCLEOTIDE SEQUENCE [LARGE SCALE GENOMIC DNA]</scope>
</reference>
<gene>
    <name evidence="2" type="ORF">XD94_0460</name>
</gene>
<dbReference type="AlphaFoldDB" id="A0A101HQY9"/>
<accession>A0A101HQY9</accession>
<dbReference type="InterPro" id="IPR050270">
    <property type="entry name" value="DegV_domain_contain"/>
</dbReference>
<evidence type="ECO:0000313" key="3">
    <source>
        <dbReference type="Proteomes" id="UP000054092"/>
    </source>
</evidence>
<protein>
    <submittedName>
        <fullName evidence="2">EDD domain protein, DegV family</fullName>
    </submittedName>
</protein>